<reference evidence="3 4" key="1">
    <citation type="submission" date="2020-04" db="EMBL/GenBank/DDBJ databases">
        <authorList>
            <person name="Alioto T."/>
            <person name="Alioto T."/>
            <person name="Gomez Garrido J."/>
        </authorList>
    </citation>
    <scope>NUCLEOTIDE SEQUENCE [LARGE SCALE GENOMIC DNA]</scope>
</reference>
<dbReference type="EMBL" id="CADEPI010000007">
    <property type="protein sequence ID" value="CAB3362048.1"/>
    <property type="molecule type" value="Genomic_DNA"/>
</dbReference>
<organism evidence="3 4">
    <name type="scientific">Cloeon dipterum</name>
    <dbReference type="NCBI Taxonomy" id="197152"/>
    <lineage>
        <taxon>Eukaryota</taxon>
        <taxon>Metazoa</taxon>
        <taxon>Ecdysozoa</taxon>
        <taxon>Arthropoda</taxon>
        <taxon>Hexapoda</taxon>
        <taxon>Insecta</taxon>
        <taxon>Pterygota</taxon>
        <taxon>Palaeoptera</taxon>
        <taxon>Ephemeroptera</taxon>
        <taxon>Pisciforma</taxon>
        <taxon>Baetidae</taxon>
        <taxon>Cloeon</taxon>
    </lineage>
</organism>
<keyword evidence="1" id="KW-0812">Transmembrane</keyword>
<feature type="chain" id="PRO_5035921402" description="SUEL-type lectin domain-containing protein" evidence="2">
    <location>
        <begin position="18"/>
        <end position="165"/>
    </location>
</feature>
<keyword evidence="4" id="KW-1185">Reference proteome</keyword>
<proteinExistence type="predicted"/>
<dbReference type="Proteomes" id="UP000494165">
    <property type="component" value="Unassembled WGS sequence"/>
</dbReference>
<comment type="caution">
    <text evidence="3">The sequence shown here is derived from an EMBL/GenBank/DDBJ whole genome shotgun (WGS) entry which is preliminary data.</text>
</comment>
<accession>A0A8S1BT10</accession>
<keyword evidence="2" id="KW-0732">Signal</keyword>
<keyword evidence="1" id="KW-1133">Transmembrane helix</keyword>
<name>A0A8S1BT10_9INSE</name>
<protein>
    <recommendedName>
        <fullName evidence="5">SUEL-type lectin domain-containing protein</fullName>
    </recommendedName>
</protein>
<evidence type="ECO:0008006" key="5">
    <source>
        <dbReference type="Google" id="ProtNLM"/>
    </source>
</evidence>
<keyword evidence="1" id="KW-0472">Membrane</keyword>
<evidence type="ECO:0000256" key="1">
    <source>
        <dbReference type="SAM" id="Phobius"/>
    </source>
</evidence>
<evidence type="ECO:0000313" key="3">
    <source>
        <dbReference type="EMBL" id="CAB3362048.1"/>
    </source>
</evidence>
<dbReference type="AlphaFoldDB" id="A0A8S1BT10"/>
<evidence type="ECO:0000313" key="4">
    <source>
        <dbReference type="Proteomes" id="UP000494165"/>
    </source>
</evidence>
<sequence>MPTFVTVAILALHGAAAFWFDPSTGRCDGGFQLCPLQPSEREECRVGSVLQCFDGKRGLEVLIPCSGEIFDKEALKGLPCRNDTSTKATVEGVQTGNFQSQNSTDDSELEGEKFDVAKFVDAAKPALIIMASIAGVILVLILLICIVARGLHARSKKIDSYHTSC</sequence>
<feature type="transmembrane region" description="Helical" evidence="1">
    <location>
        <begin position="126"/>
        <end position="148"/>
    </location>
</feature>
<evidence type="ECO:0000256" key="2">
    <source>
        <dbReference type="SAM" id="SignalP"/>
    </source>
</evidence>
<feature type="signal peptide" evidence="2">
    <location>
        <begin position="1"/>
        <end position="17"/>
    </location>
</feature>
<gene>
    <name evidence="3" type="ORF">CLODIP_2_CD01704</name>
</gene>